<accession>A0A4Y7TC66</accession>
<comment type="caution">
    <text evidence="1">The sequence shown here is derived from an EMBL/GenBank/DDBJ whole genome shotgun (WGS) entry which is preliminary data.</text>
</comment>
<evidence type="ECO:0000313" key="2">
    <source>
        <dbReference type="Proteomes" id="UP000298030"/>
    </source>
</evidence>
<keyword evidence="2" id="KW-1185">Reference proteome</keyword>
<name>A0A4Y7TC66_COPMI</name>
<organism evidence="1 2">
    <name type="scientific">Coprinellus micaceus</name>
    <name type="common">Glistening ink-cap mushroom</name>
    <name type="synonym">Coprinus micaceus</name>
    <dbReference type="NCBI Taxonomy" id="71717"/>
    <lineage>
        <taxon>Eukaryota</taxon>
        <taxon>Fungi</taxon>
        <taxon>Dikarya</taxon>
        <taxon>Basidiomycota</taxon>
        <taxon>Agaricomycotina</taxon>
        <taxon>Agaricomycetes</taxon>
        <taxon>Agaricomycetidae</taxon>
        <taxon>Agaricales</taxon>
        <taxon>Agaricineae</taxon>
        <taxon>Psathyrellaceae</taxon>
        <taxon>Coprinellus</taxon>
    </lineage>
</organism>
<sequence>MRDLRHISYLHTLRQAYPPIILALWSPPRGSNYPTLPVTPHPFTSTPLQSLQIHDVDILDIPLARNLIVEH</sequence>
<dbReference type="Proteomes" id="UP000298030">
    <property type="component" value="Unassembled WGS sequence"/>
</dbReference>
<dbReference type="AlphaFoldDB" id="A0A4Y7TC66"/>
<dbReference type="EMBL" id="QPFP01000018">
    <property type="protein sequence ID" value="TEB31763.1"/>
    <property type="molecule type" value="Genomic_DNA"/>
</dbReference>
<protein>
    <submittedName>
        <fullName evidence="1">Uncharacterized protein</fullName>
    </submittedName>
</protein>
<evidence type="ECO:0000313" key="1">
    <source>
        <dbReference type="EMBL" id="TEB31763.1"/>
    </source>
</evidence>
<reference evidence="1 2" key="1">
    <citation type="journal article" date="2019" name="Nat. Ecol. Evol.">
        <title>Megaphylogeny resolves global patterns of mushroom evolution.</title>
        <authorList>
            <person name="Varga T."/>
            <person name="Krizsan K."/>
            <person name="Foldi C."/>
            <person name="Dima B."/>
            <person name="Sanchez-Garcia M."/>
            <person name="Sanchez-Ramirez S."/>
            <person name="Szollosi G.J."/>
            <person name="Szarkandi J.G."/>
            <person name="Papp V."/>
            <person name="Albert L."/>
            <person name="Andreopoulos W."/>
            <person name="Angelini C."/>
            <person name="Antonin V."/>
            <person name="Barry K.W."/>
            <person name="Bougher N.L."/>
            <person name="Buchanan P."/>
            <person name="Buyck B."/>
            <person name="Bense V."/>
            <person name="Catcheside P."/>
            <person name="Chovatia M."/>
            <person name="Cooper J."/>
            <person name="Damon W."/>
            <person name="Desjardin D."/>
            <person name="Finy P."/>
            <person name="Geml J."/>
            <person name="Haridas S."/>
            <person name="Hughes K."/>
            <person name="Justo A."/>
            <person name="Karasinski D."/>
            <person name="Kautmanova I."/>
            <person name="Kiss B."/>
            <person name="Kocsube S."/>
            <person name="Kotiranta H."/>
            <person name="LaButti K.M."/>
            <person name="Lechner B.E."/>
            <person name="Liimatainen K."/>
            <person name="Lipzen A."/>
            <person name="Lukacs Z."/>
            <person name="Mihaltcheva S."/>
            <person name="Morgado L.N."/>
            <person name="Niskanen T."/>
            <person name="Noordeloos M.E."/>
            <person name="Ohm R.A."/>
            <person name="Ortiz-Santana B."/>
            <person name="Ovrebo C."/>
            <person name="Racz N."/>
            <person name="Riley R."/>
            <person name="Savchenko A."/>
            <person name="Shiryaev A."/>
            <person name="Soop K."/>
            <person name="Spirin V."/>
            <person name="Szebenyi C."/>
            <person name="Tomsovsky M."/>
            <person name="Tulloss R.E."/>
            <person name="Uehling J."/>
            <person name="Grigoriev I.V."/>
            <person name="Vagvolgyi C."/>
            <person name="Papp T."/>
            <person name="Martin F.M."/>
            <person name="Miettinen O."/>
            <person name="Hibbett D.S."/>
            <person name="Nagy L.G."/>
        </authorList>
    </citation>
    <scope>NUCLEOTIDE SEQUENCE [LARGE SCALE GENOMIC DNA]</scope>
    <source>
        <strain evidence="1 2">FP101781</strain>
    </source>
</reference>
<gene>
    <name evidence="1" type="ORF">FA13DRAFT_1732649</name>
</gene>
<proteinExistence type="predicted"/>